<feature type="region of interest" description="Disordered" evidence="2">
    <location>
        <begin position="87"/>
        <end position="120"/>
    </location>
</feature>
<dbReference type="OrthoDB" id="8062037at2759"/>
<dbReference type="GeneID" id="18482182"/>
<dbReference type="Proteomes" id="UP000008984">
    <property type="component" value="Unassembled WGS sequence"/>
</dbReference>
<dbReference type="Gene3D" id="3.30.40.10">
    <property type="entry name" value="Zinc/RING finger domain, C3HC4 (zinc finger)"/>
    <property type="match status" value="1"/>
</dbReference>
<evidence type="ECO:0000313" key="5">
    <source>
        <dbReference type="Proteomes" id="UP000008984"/>
    </source>
</evidence>
<organism evidence="5">
    <name type="scientific">Hypocrea jecorina (strain QM6a)</name>
    <name type="common">Trichoderma reesei</name>
    <dbReference type="NCBI Taxonomy" id="431241"/>
    <lineage>
        <taxon>Eukaryota</taxon>
        <taxon>Fungi</taxon>
        <taxon>Dikarya</taxon>
        <taxon>Ascomycota</taxon>
        <taxon>Pezizomycotina</taxon>
        <taxon>Sordariomycetes</taxon>
        <taxon>Hypocreomycetidae</taxon>
        <taxon>Hypocreales</taxon>
        <taxon>Hypocreaceae</taxon>
        <taxon>Trichoderma</taxon>
    </lineage>
</organism>
<accession>G0RSV8</accession>
<feature type="domain" description="RING-type" evidence="3">
    <location>
        <begin position="131"/>
        <end position="189"/>
    </location>
</feature>
<protein>
    <submittedName>
        <fullName evidence="4">Predicted protein</fullName>
    </submittedName>
</protein>
<dbReference type="SUPFAM" id="SSF57850">
    <property type="entry name" value="RING/U-box"/>
    <property type="match status" value="1"/>
</dbReference>
<dbReference type="RefSeq" id="XP_006968375.1">
    <property type="nucleotide sequence ID" value="XM_006968313.1"/>
</dbReference>
<dbReference type="EMBL" id="GL985077">
    <property type="protein sequence ID" value="EGR45752.1"/>
    <property type="molecule type" value="Genomic_DNA"/>
</dbReference>
<name>G0RSV8_HYPJQ</name>
<feature type="compositionally biased region" description="Basic and acidic residues" evidence="2">
    <location>
        <begin position="92"/>
        <end position="101"/>
    </location>
</feature>
<feature type="compositionally biased region" description="Polar residues" evidence="2">
    <location>
        <begin position="102"/>
        <end position="115"/>
    </location>
</feature>
<dbReference type="VEuPathDB" id="FungiDB:TRIREDRAFT_110763"/>
<dbReference type="eggNOG" id="ENOG502S1H2">
    <property type="taxonomic scope" value="Eukaryota"/>
</dbReference>
<dbReference type="PROSITE" id="PS50089">
    <property type="entry name" value="ZF_RING_2"/>
    <property type="match status" value="1"/>
</dbReference>
<keyword evidence="1" id="KW-0862">Zinc</keyword>
<dbReference type="InterPro" id="IPR001841">
    <property type="entry name" value="Znf_RING"/>
</dbReference>
<evidence type="ECO:0000259" key="3">
    <source>
        <dbReference type="PROSITE" id="PS50089"/>
    </source>
</evidence>
<dbReference type="InterPro" id="IPR013083">
    <property type="entry name" value="Znf_RING/FYVE/PHD"/>
</dbReference>
<keyword evidence="1" id="KW-0863">Zinc-finger</keyword>
<reference evidence="4 5" key="1">
    <citation type="journal article" date="2008" name="Nat. Biotechnol.">
        <title>Genome sequencing and analysis of the biomass-degrading fungus Trichoderma reesei (syn. Hypocrea jecorina).</title>
        <authorList>
            <person name="Martinez D."/>
            <person name="Berka R.M."/>
            <person name="Henrissat B."/>
            <person name="Saloheimo M."/>
            <person name="Arvas M."/>
            <person name="Baker S.E."/>
            <person name="Chapman J."/>
            <person name="Chertkov O."/>
            <person name="Coutinho P.M."/>
            <person name="Cullen D."/>
            <person name="Danchin E.G."/>
            <person name="Grigoriev I.V."/>
            <person name="Harris P."/>
            <person name="Jackson M."/>
            <person name="Kubicek C.P."/>
            <person name="Han C.S."/>
            <person name="Ho I."/>
            <person name="Larrondo L.F."/>
            <person name="de Leon A.L."/>
            <person name="Magnuson J.K."/>
            <person name="Merino S."/>
            <person name="Misra M."/>
            <person name="Nelson B."/>
            <person name="Putnam N."/>
            <person name="Robbertse B."/>
            <person name="Salamov A.A."/>
            <person name="Schmoll M."/>
            <person name="Terry A."/>
            <person name="Thayer N."/>
            <person name="Westerholm-Parvinen A."/>
            <person name="Schoch C.L."/>
            <person name="Yao J."/>
            <person name="Barabote R."/>
            <person name="Nelson M.A."/>
            <person name="Detter C."/>
            <person name="Bruce D."/>
            <person name="Kuske C.R."/>
            <person name="Xie G."/>
            <person name="Richardson P."/>
            <person name="Rokhsar D.S."/>
            <person name="Lucas S.M."/>
            <person name="Rubin E.M."/>
            <person name="Dunn-Coleman N."/>
            <person name="Ward M."/>
            <person name="Brettin T.S."/>
        </authorList>
    </citation>
    <scope>NUCLEOTIDE SEQUENCE [LARGE SCALE GENOMIC DNA]</scope>
    <source>
        <strain evidence="4 5">QM6a</strain>
    </source>
</reference>
<keyword evidence="1" id="KW-0479">Metal-binding</keyword>
<evidence type="ECO:0000313" key="4">
    <source>
        <dbReference type="EMBL" id="EGR45752.1"/>
    </source>
</evidence>
<sequence length="342" mass="38477">MDALVLTLYKKIDSHLDTPWLFVMIKRSHWGLVAVAHIEWQRAGDQTDYTYSSYITNSSHECPGSYSSTTDSRNPKPLGALRALETQGLRRSSKEKSRLTVDRSNSGSNNASTGWRKQRVAKAEAGQSPNCTICKGMLPVGLLNARDDMVFGPSAYVLSCGHMFHDQCLERHFKTASEEGRKLSCKACEAVMECDHCGTKARVLELPKLIENEDDLDDVPMTIPEGGYLPPKCLRCRSSDSWMADRGEQEVIKMLSMVPSRNGKSEPGDVAVRKQLGVFIDAEEKKNKGKMPEINEIREIAERELEVAHEGDWLWGEIFEYDEAWYYAEIWKMTGREGVAAC</sequence>
<gene>
    <name evidence="4" type="ORF">TRIREDRAFT_110763</name>
</gene>
<dbReference type="HOGENOM" id="CLU_811483_0_0_1"/>
<evidence type="ECO:0000256" key="1">
    <source>
        <dbReference type="PROSITE-ProRule" id="PRU00175"/>
    </source>
</evidence>
<evidence type="ECO:0000256" key="2">
    <source>
        <dbReference type="SAM" id="MobiDB-lite"/>
    </source>
</evidence>
<dbReference type="SMART" id="SM00184">
    <property type="entry name" value="RING"/>
    <property type="match status" value="1"/>
</dbReference>
<keyword evidence="5" id="KW-1185">Reference proteome</keyword>
<proteinExistence type="predicted"/>
<dbReference type="KEGG" id="tre:TRIREDRAFT_110763"/>
<dbReference type="GO" id="GO:0008270">
    <property type="term" value="F:zinc ion binding"/>
    <property type="evidence" value="ECO:0007669"/>
    <property type="project" value="UniProtKB-KW"/>
</dbReference>
<dbReference type="AlphaFoldDB" id="G0RSV8"/>